<dbReference type="GO" id="GO:0015074">
    <property type="term" value="P:DNA integration"/>
    <property type="evidence" value="ECO:0007669"/>
    <property type="project" value="InterPro"/>
</dbReference>
<dbReference type="InterPro" id="IPR002104">
    <property type="entry name" value="Integrase_catalytic"/>
</dbReference>
<dbReference type="GO" id="GO:0003677">
    <property type="term" value="F:DNA binding"/>
    <property type="evidence" value="ECO:0007669"/>
    <property type="project" value="InterPro"/>
</dbReference>
<evidence type="ECO:0000256" key="1">
    <source>
        <dbReference type="ARBA" id="ARBA00023172"/>
    </source>
</evidence>
<dbReference type="Pfam" id="PF00589">
    <property type="entry name" value="Phage_integrase"/>
    <property type="match status" value="1"/>
</dbReference>
<dbReference type="Gene3D" id="1.10.443.10">
    <property type="entry name" value="Intergrase catalytic core"/>
    <property type="match status" value="1"/>
</dbReference>
<dbReference type="OrthoDB" id="7873969at2"/>
<dbReference type="GO" id="GO:0006310">
    <property type="term" value="P:DNA recombination"/>
    <property type="evidence" value="ECO:0007669"/>
    <property type="project" value="UniProtKB-KW"/>
</dbReference>
<dbReference type="SUPFAM" id="SSF56349">
    <property type="entry name" value="DNA breaking-rejoining enzymes"/>
    <property type="match status" value="1"/>
</dbReference>
<proteinExistence type="predicted"/>
<name>A0A2S7IUA6_9HYPH</name>
<dbReference type="InterPro" id="IPR011010">
    <property type="entry name" value="DNA_brk_join_enz"/>
</dbReference>
<keyword evidence="4" id="KW-1185">Reference proteome</keyword>
<reference evidence="3 4" key="1">
    <citation type="submission" date="2018-02" db="EMBL/GenBank/DDBJ databases">
        <title>Draft genome sequence of Ochrobactrum oryzae found in Brazil.</title>
        <authorList>
            <person name="Cerdeira L."/>
            <person name="Andrade F."/>
            <person name="Zacariotto T."/>
            <person name="Barbosa B."/>
            <person name="Santos S."/>
            <person name="Cassetari V."/>
            <person name="Lincopan N."/>
        </authorList>
    </citation>
    <scope>NUCLEOTIDE SEQUENCE [LARGE SCALE GENOMIC DNA]</scope>
    <source>
        <strain evidence="3 4">OA447</strain>
    </source>
</reference>
<dbReference type="InterPro" id="IPR013762">
    <property type="entry name" value="Integrase-like_cat_sf"/>
</dbReference>
<accession>A0A2S7IUA6</accession>
<comment type="caution">
    <text evidence="3">The sequence shown here is derived from an EMBL/GenBank/DDBJ whole genome shotgun (WGS) entry which is preliminary data.</text>
</comment>
<dbReference type="Proteomes" id="UP000238493">
    <property type="component" value="Unassembled WGS sequence"/>
</dbReference>
<evidence type="ECO:0000313" key="3">
    <source>
        <dbReference type="EMBL" id="PQA71595.1"/>
    </source>
</evidence>
<protein>
    <recommendedName>
        <fullName evidence="2">Tyr recombinase domain-containing protein</fullName>
    </recommendedName>
</protein>
<dbReference type="EMBL" id="PTRC01000060">
    <property type="protein sequence ID" value="PQA71595.1"/>
    <property type="molecule type" value="Genomic_DNA"/>
</dbReference>
<organism evidence="3 4">
    <name type="scientific">Brucella oryzae</name>
    <dbReference type="NCBI Taxonomy" id="335286"/>
    <lineage>
        <taxon>Bacteria</taxon>
        <taxon>Pseudomonadati</taxon>
        <taxon>Pseudomonadota</taxon>
        <taxon>Alphaproteobacteria</taxon>
        <taxon>Hyphomicrobiales</taxon>
        <taxon>Brucellaceae</taxon>
        <taxon>Brucella/Ochrobactrum group</taxon>
        <taxon>Brucella</taxon>
    </lineage>
</organism>
<dbReference type="RefSeq" id="WP_104757553.1">
    <property type="nucleotide sequence ID" value="NZ_PTRC01000060.1"/>
</dbReference>
<gene>
    <name evidence="3" type="ORF">C3731_21125</name>
</gene>
<evidence type="ECO:0000259" key="2">
    <source>
        <dbReference type="PROSITE" id="PS51898"/>
    </source>
</evidence>
<sequence>MTNIELPYVEKNKSRHGTMRYYLRVDGKRICRLPDDINSEEFARKYWEERNKLTVAPLTDVEKPGLTTIVKPYSFRWLCVQYQTSDAFLRLDSTTQAKRRGVIEGMMLEPLSENDTRPFADIPLSKMTVSHIEVLKTRKRDTPFAADERLKALRQVFDTKKDGKQIVPNIAKGVEAYRVHTDGHATATADELAKFLEHHGPQSKAALYLSISMYTGFRVSDLAVLGPQHRKNDEFRLRLFKNRNRTPVDIIIPLHPILKAVLDQHEVSGLVYLRTEFGKPFSVKGLGNRISDWFRQAGLPHLTSHSVRKGLATDQAHNEATDNMLEAMFGWKDAKTSKIYTRNAERARLARAAVAKINWDGIGQKLLGYGEAE</sequence>
<feature type="domain" description="Tyr recombinase" evidence="2">
    <location>
        <begin position="182"/>
        <end position="354"/>
    </location>
</feature>
<dbReference type="PROSITE" id="PS51898">
    <property type="entry name" value="TYR_RECOMBINASE"/>
    <property type="match status" value="1"/>
</dbReference>
<dbReference type="AlphaFoldDB" id="A0A2S7IUA6"/>
<evidence type="ECO:0000313" key="4">
    <source>
        <dbReference type="Proteomes" id="UP000238493"/>
    </source>
</evidence>
<keyword evidence="1" id="KW-0233">DNA recombination</keyword>